<evidence type="ECO:0000256" key="3">
    <source>
        <dbReference type="ARBA" id="ARBA00023134"/>
    </source>
</evidence>
<dbReference type="InterPro" id="IPR053930">
    <property type="entry name" value="RapZ-like_N"/>
</dbReference>
<feature type="domain" description="RapZ-like N-terminal" evidence="4">
    <location>
        <begin position="5"/>
        <end position="156"/>
    </location>
</feature>
<feature type="domain" description="RapZ C-terminal" evidence="5">
    <location>
        <begin position="164"/>
        <end position="286"/>
    </location>
</feature>
<keyword evidence="2" id="KW-0067">ATP-binding</keyword>
<dbReference type="InterPro" id="IPR005337">
    <property type="entry name" value="RapZ-like"/>
</dbReference>
<dbReference type="Pfam" id="PF03668">
    <property type="entry name" value="RapZ-like_N"/>
    <property type="match status" value="1"/>
</dbReference>
<evidence type="ECO:0000313" key="6">
    <source>
        <dbReference type="EMBL" id="CAB5060869.1"/>
    </source>
</evidence>
<reference evidence="6" key="1">
    <citation type="submission" date="2020-05" db="EMBL/GenBank/DDBJ databases">
        <authorList>
            <person name="Chiriac C."/>
            <person name="Salcher M."/>
            <person name="Ghai R."/>
            <person name="Kavagutti S V."/>
        </authorList>
    </citation>
    <scope>NUCLEOTIDE SEQUENCE</scope>
</reference>
<protein>
    <submittedName>
        <fullName evidence="6">Unannotated protein</fullName>
    </submittedName>
</protein>
<dbReference type="NCBIfam" id="NF003828">
    <property type="entry name" value="PRK05416.1"/>
    <property type="match status" value="1"/>
</dbReference>
<evidence type="ECO:0000259" key="4">
    <source>
        <dbReference type="Pfam" id="PF03668"/>
    </source>
</evidence>
<dbReference type="PIRSF" id="PIRSF005052">
    <property type="entry name" value="P-loopkin"/>
    <property type="match status" value="1"/>
</dbReference>
<evidence type="ECO:0000259" key="5">
    <source>
        <dbReference type="Pfam" id="PF22740"/>
    </source>
</evidence>
<dbReference type="GO" id="GO:0005525">
    <property type="term" value="F:GTP binding"/>
    <property type="evidence" value="ECO:0007669"/>
    <property type="project" value="UniProtKB-KW"/>
</dbReference>
<keyword evidence="1" id="KW-0547">Nucleotide-binding</keyword>
<dbReference type="SUPFAM" id="SSF52540">
    <property type="entry name" value="P-loop containing nucleoside triphosphate hydrolases"/>
    <property type="match status" value="1"/>
</dbReference>
<dbReference type="PANTHER" id="PTHR30448">
    <property type="entry name" value="RNASE ADAPTER PROTEIN RAPZ"/>
    <property type="match status" value="1"/>
</dbReference>
<sequence>MATKELLVVTGMSGAGRSTVAHALEDLGWYVVDNLPPALLPDLALQTKSSDISSLAVVVDVRGGKFFDALSQSLLTLKESGITYRLLFLDATDQSLVQRFESTRRPHPLQAKDRIVDGIERERSKLEELRSGADVVIDTSNLNVHQLEKRIGEIFSAGMLDAIRINVLSFGYKYGIPVDSDLVLDCRFIPNPHWIPELRPLTGLTPEVSKKVLTSEGVSEFVKSYVGVIRQMMPGYLREGKKYVTIAIGCTGGKHRSVAIAEEIAKQLSADNSDIEISAHATHRDVGRE</sequence>
<proteinExistence type="inferred from homology"/>
<evidence type="ECO:0000256" key="1">
    <source>
        <dbReference type="ARBA" id="ARBA00022741"/>
    </source>
</evidence>
<dbReference type="EMBL" id="CAFBQR010000033">
    <property type="protein sequence ID" value="CAB5060869.1"/>
    <property type="molecule type" value="Genomic_DNA"/>
</dbReference>
<dbReference type="HAMAP" id="MF_00636">
    <property type="entry name" value="RapZ_like"/>
    <property type="match status" value="1"/>
</dbReference>
<dbReference type="PANTHER" id="PTHR30448:SF0">
    <property type="entry name" value="RNASE ADAPTER PROTEIN RAPZ"/>
    <property type="match status" value="1"/>
</dbReference>
<keyword evidence="3" id="KW-0342">GTP-binding</keyword>
<dbReference type="AlphaFoldDB" id="A0A6J7U3F4"/>
<evidence type="ECO:0000256" key="2">
    <source>
        <dbReference type="ARBA" id="ARBA00022840"/>
    </source>
</evidence>
<name>A0A6J7U3F4_9ZZZZ</name>
<accession>A0A6J7U3F4</accession>
<organism evidence="6">
    <name type="scientific">freshwater metagenome</name>
    <dbReference type="NCBI Taxonomy" id="449393"/>
    <lineage>
        <taxon>unclassified sequences</taxon>
        <taxon>metagenomes</taxon>
        <taxon>ecological metagenomes</taxon>
    </lineage>
</organism>
<dbReference type="Gene3D" id="3.40.50.300">
    <property type="entry name" value="P-loop containing nucleotide triphosphate hydrolases"/>
    <property type="match status" value="1"/>
</dbReference>
<dbReference type="GO" id="GO:0005524">
    <property type="term" value="F:ATP binding"/>
    <property type="evidence" value="ECO:0007669"/>
    <property type="project" value="UniProtKB-KW"/>
</dbReference>
<gene>
    <name evidence="6" type="ORF">UFOPK4348_00292</name>
</gene>
<dbReference type="Pfam" id="PF22740">
    <property type="entry name" value="PapZ_C"/>
    <property type="match status" value="1"/>
</dbReference>
<dbReference type="InterPro" id="IPR027417">
    <property type="entry name" value="P-loop_NTPase"/>
</dbReference>
<dbReference type="InterPro" id="IPR053931">
    <property type="entry name" value="RapZ_C"/>
</dbReference>